<reference evidence="14" key="1">
    <citation type="journal article" date="2006" name="Science">
        <title>Phytophthora genome sequences uncover evolutionary origins and mechanisms of pathogenesis.</title>
        <authorList>
            <person name="Tyler B.M."/>
            <person name="Tripathy S."/>
            <person name="Zhang X."/>
            <person name="Dehal P."/>
            <person name="Jiang R.H."/>
            <person name="Aerts A."/>
            <person name="Arredondo F.D."/>
            <person name="Baxter L."/>
            <person name="Bensasson D."/>
            <person name="Beynon J.L."/>
            <person name="Chapman J."/>
            <person name="Damasceno C.M."/>
            <person name="Dorrance A.E."/>
            <person name="Dou D."/>
            <person name="Dickerman A.W."/>
            <person name="Dubchak I.L."/>
            <person name="Garbelotto M."/>
            <person name="Gijzen M."/>
            <person name="Gordon S.G."/>
            <person name="Govers F."/>
            <person name="Grunwald N.J."/>
            <person name="Huang W."/>
            <person name="Ivors K.L."/>
            <person name="Jones R.W."/>
            <person name="Kamoun S."/>
            <person name="Krampis K."/>
            <person name="Lamour K.H."/>
            <person name="Lee M.K."/>
            <person name="McDonald W.H."/>
            <person name="Medina M."/>
            <person name="Meijer H.J."/>
            <person name="Nordberg E.K."/>
            <person name="Maclean D.J."/>
            <person name="Ospina-Giraldo M.D."/>
            <person name="Morris P.F."/>
            <person name="Phuntumart V."/>
            <person name="Putnam N.H."/>
            <person name="Rash S."/>
            <person name="Rose J.K."/>
            <person name="Sakihama Y."/>
            <person name="Salamov A.A."/>
            <person name="Savidor A."/>
            <person name="Scheuring C.F."/>
            <person name="Smith B.M."/>
            <person name="Sobral B.W."/>
            <person name="Terry A."/>
            <person name="Torto-Alalibo T.A."/>
            <person name="Win J."/>
            <person name="Xu Z."/>
            <person name="Zhang H."/>
            <person name="Grigoriev I.V."/>
            <person name="Rokhsar D.S."/>
            <person name="Boore J.L."/>
        </authorList>
    </citation>
    <scope>NUCLEOTIDE SEQUENCE [LARGE SCALE GENOMIC DNA]</scope>
    <source>
        <strain evidence="14">Pr102</strain>
    </source>
</reference>
<dbReference type="GO" id="GO:0016887">
    <property type="term" value="F:ATP hydrolysis activity"/>
    <property type="evidence" value="ECO:0007669"/>
    <property type="project" value="InterPro"/>
</dbReference>
<keyword evidence="7" id="KW-1278">Translocase</keyword>
<keyword evidence="6" id="KW-0067">ATP-binding</keyword>
<evidence type="ECO:0000256" key="11">
    <source>
        <dbReference type="SAM" id="MobiDB-lite"/>
    </source>
</evidence>
<dbReference type="EMBL" id="DS566158">
    <property type="status" value="NOT_ANNOTATED_CDS"/>
    <property type="molecule type" value="Genomic_DNA"/>
</dbReference>
<evidence type="ECO:0000256" key="8">
    <source>
        <dbReference type="ARBA" id="ARBA00022989"/>
    </source>
</evidence>
<proteinExistence type="predicted"/>
<keyword evidence="4" id="KW-0677">Repeat</keyword>
<keyword evidence="10" id="KW-0325">Glycoprotein</keyword>
<accession>H3GAV4</accession>
<dbReference type="STRING" id="164328.H3GAV4"/>
<dbReference type="InterPro" id="IPR027417">
    <property type="entry name" value="P-loop_NTPase"/>
</dbReference>
<name>H3GAV4_PHYRM</name>
<evidence type="ECO:0000256" key="5">
    <source>
        <dbReference type="ARBA" id="ARBA00022741"/>
    </source>
</evidence>
<evidence type="ECO:0000256" key="6">
    <source>
        <dbReference type="ARBA" id="ARBA00022840"/>
    </source>
</evidence>
<keyword evidence="8" id="KW-1133">Transmembrane helix</keyword>
<sequence length="241" mass="26272">MKAASRRIVLDASKRPTSTSRTRPGQTVAFVGSSGGGKSTLISLLERFYDPNEGSILLDGRDVKTLNVKWLRSQIGLVSQEPVLFATTIFENIAAGGDNITREQAVAAAKLANAHTFIMTLPQQYDTLVGEKGVSLSGGQKQRVAIARAIVREPKILVLDEATSALDAESERVVQAALNDLMAKTKMTTLVIAHRLSTIRHADKIVVVNAGHVVEEGPHDELVAIEHGFYRKLRLKRKPMR</sequence>
<feature type="region of interest" description="Disordered" evidence="11">
    <location>
        <begin position="1"/>
        <end position="27"/>
    </location>
</feature>
<evidence type="ECO:0000256" key="1">
    <source>
        <dbReference type="ARBA" id="ARBA00004141"/>
    </source>
</evidence>
<dbReference type="VEuPathDB" id="FungiDB:KRP22_1181"/>
<comment type="subcellular location">
    <subcellularLocation>
        <location evidence="1">Membrane</location>
        <topology evidence="1">Multi-pass membrane protein</topology>
    </subcellularLocation>
</comment>
<dbReference type="GO" id="GO:0016020">
    <property type="term" value="C:membrane"/>
    <property type="evidence" value="ECO:0007669"/>
    <property type="project" value="UniProtKB-SubCell"/>
</dbReference>
<dbReference type="InterPro" id="IPR017871">
    <property type="entry name" value="ABC_transporter-like_CS"/>
</dbReference>
<reference evidence="13" key="2">
    <citation type="submission" date="2015-06" db="UniProtKB">
        <authorList>
            <consortium name="EnsemblProtists"/>
        </authorList>
    </citation>
    <scope>IDENTIFICATION</scope>
    <source>
        <strain evidence="13">Pr102</strain>
    </source>
</reference>
<evidence type="ECO:0000259" key="12">
    <source>
        <dbReference type="PROSITE" id="PS50893"/>
    </source>
</evidence>
<keyword evidence="9" id="KW-0472">Membrane</keyword>
<feature type="compositionally biased region" description="Polar residues" evidence="11">
    <location>
        <begin position="15"/>
        <end position="25"/>
    </location>
</feature>
<evidence type="ECO:0000256" key="7">
    <source>
        <dbReference type="ARBA" id="ARBA00022967"/>
    </source>
</evidence>
<evidence type="ECO:0000313" key="13">
    <source>
        <dbReference type="EnsemblProtists" id="Phyra72327"/>
    </source>
</evidence>
<dbReference type="PANTHER" id="PTHR24221:SF620">
    <property type="entry name" value="ABC TRANSMEMBRANE TYPE-1 DOMAIN-CONTAINING PROTEIN"/>
    <property type="match status" value="1"/>
</dbReference>
<dbReference type="FunCoup" id="H3GAV4">
    <property type="interactions" value="64"/>
</dbReference>
<keyword evidence="14" id="KW-1185">Reference proteome</keyword>
<dbReference type="PANTHER" id="PTHR24221">
    <property type="entry name" value="ATP-BINDING CASSETTE SUB-FAMILY B"/>
    <property type="match status" value="1"/>
</dbReference>
<evidence type="ECO:0000256" key="4">
    <source>
        <dbReference type="ARBA" id="ARBA00022737"/>
    </source>
</evidence>
<dbReference type="PROSITE" id="PS50893">
    <property type="entry name" value="ABC_TRANSPORTER_2"/>
    <property type="match status" value="1"/>
</dbReference>
<dbReference type="InterPro" id="IPR003439">
    <property type="entry name" value="ABC_transporter-like_ATP-bd"/>
</dbReference>
<dbReference type="SUPFAM" id="SSF52540">
    <property type="entry name" value="P-loop containing nucleoside triphosphate hydrolases"/>
    <property type="match status" value="1"/>
</dbReference>
<feature type="domain" description="ABC transporter" evidence="12">
    <location>
        <begin position="1"/>
        <end position="235"/>
    </location>
</feature>
<dbReference type="InParanoid" id="H3GAV4"/>
<keyword evidence="5" id="KW-0547">Nucleotide-binding</keyword>
<dbReference type="HOGENOM" id="CLU_000604_1_9_1"/>
<dbReference type="Proteomes" id="UP000005238">
    <property type="component" value="Unassembled WGS sequence"/>
</dbReference>
<evidence type="ECO:0000256" key="2">
    <source>
        <dbReference type="ARBA" id="ARBA00022448"/>
    </source>
</evidence>
<evidence type="ECO:0000256" key="10">
    <source>
        <dbReference type="ARBA" id="ARBA00023180"/>
    </source>
</evidence>
<evidence type="ECO:0000256" key="3">
    <source>
        <dbReference type="ARBA" id="ARBA00022692"/>
    </source>
</evidence>
<dbReference type="eggNOG" id="KOG0055">
    <property type="taxonomic scope" value="Eukaryota"/>
</dbReference>
<organism evidence="13 14">
    <name type="scientific">Phytophthora ramorum</name>
    <name type="common">Sudden oak death agent</name>
    <dbReference type="NCBI Taxonomy" id="164328"/>
    <lineage>
        <taxon>Eukaryota</taxon>
        <taxon>Sar</taxon>
        <taxon>Stramenopiles</taxon>
        <taxon>Oomycota</taxon>
        <taxon>Peronosporomycetes</taxon>
        <taxon>Peronosporales</taxon>
        <taxon>Peronosporaceae</taxon>
        <taxon>Phytophthora</taxon>
    </lineage>
</organism>
<dbReference type="GO" id="GO:0005524">
    <property type="term" value="F:ATP binding"/>
    <property type="evidence" value="ECO:0007669"/>
    <property type="project" value="UniProtKB-KW"/>
</dbReference>
<dbReference type="AlphaFoldDB" id="H3GAV4"/>
<keyword evidence="3" id="KW-0812">Transmembrane</keyword>
<protein>
    <recommendedName>
        <fullName evidence="12">ABC transporter domain-containing protein</fullName>
    </recommendedName>
</protein>
<dbReference type="Pfam" id="PF00005">
    <property type="entry name" value="ABC_tran"/>
    <property type="match status" value="1"/>
</dbReference>
<dbReference type="OMA" id="MITHRRE"/>
<evidence type="ECO:0000256" key="9">
    <source>
        <dbReference type="ARBA" id="ARBA00023136"/>
    </source>
</evidence>
<evidence type="ECO:0000313" key="14">
    <source>
        <dbReference type="Proteomes" id="UP000005238"/>
    </source>
</evidence>
<dbReference type="InterPro" id="IPR039421">
    <property type="entry name" value="Type_1_exporter"/>
</dbReference>
<dbReference type="VEuPathDB" id="FungiDB:KRP23_1456"/>
<dbReference type="Gene3D" id="3.40.50.300">
    <property type="entry name" value="P-loop containing nucleotide triphosphate hydrolases"/>
    <property type="match status" value="1"/>
</dbReference>
<dbReference type="PROSITE" id="PS00211">
    <property type="entry name" value="ABC_TRANSPORTER_1"/>
    <property type="match status" value="1"/>
</dbReference>
<dbReference type="EnsemblProtists" id="Phyra72327">
    <property type="protein sequence ID" value="Phyra72327"/>
    <property type="gene ID" value="Phyra72327"/>
</dbReference>
<dbReference type="FunFam" id="3.40.50.300:FF:000479">
    <property type="entry name" value="Multidrug resistance protein 1A"/>
    <property type="match status" value="1"/>
</dbReference>
<dbReference type="SMART" id="SM00382">
    <property type="entry name" value="AAA"/>
    <property type="match status" value="1"/>
</dbReference>
<dbReference type="InterPro" id="IPR003593">
    <property type="entry name" value="AAA+_ATPase"/>
</dbReference>
<keyword evidence="2" id="KW-0813">Transport</keyword>